<keyword evidence="2" id="KW-1185">Reference proteome</keyword>
<proteinExistence type="predicted"/>
<organism evidence="1 2">
    <name type="scientific">Pyrenophora seminiperda CCB06</name>
    <dbReference type="NCBI Taxonomy" id="1302712"/>
    <lineage>
        <taxon>Eukaryota</taxon>
        <taxon>Fungi</taxon>
        <taxon>Dikarya</taxon>
        <taxon>Ascomycota</taxon>
        <taxon>Pezizomycotina</taxon>
        <taxon>Dothideomycetes</taxon>
        <taxon>Pleosporomycetidae</taxon>
        <taxon>Pleosporales</taxon>
        <taxon>Pleosporineae</taxon>
        <taxon>Pleosporaceae</taxon>
        <taxon>Pyrenophora</taxon>
    </lineage>
</organism>
<protein>
    <submittedName>
        <fullName evidence="1">Uncharacterized protein</fullName>
    </submittedName>
</protein>
<evidence type="ECO:0000313" key="1">
    <source>
        <dbReference type="EMBL" id="RMZ67643.1"/>
    </source>
</evidence>
<dbReference type="EMBL" id="KE747810">
    <property type="protein sequence ID" value="RMZ67643.1"/>
    <property type="molecule type" value="Genomic_DNA"/>
</dbReference>
<name>A0A3M7LZE8_9PLEO</name>
<evidence type="ECO:0000313" key="2">
    <source>
        <dbReference type="Proteomes" id="UP000265663"/>
    </source>
</evidence>
<sequence length="95" mass="10651">MALIKRSRRPILLMLMKTYSMGIGKVSLGTAGTWVVGCSQPRAVKRCRTGNLTDDQRTILERHLDGKKDELILQGCVRRCKHLQAVYGYDKGQCG</sequence>
<dbReference type="AlphaFoldDB" id="A0A3M7LZE8"/>
<accession>A0A3M7LZE8</accession>
<reference evidence="1 2" key="1">
    <citation type="journal article" date="2014" name="PLoS ONE">
        <title>De novo Genome Assembly of the Fungal Plant Pathogen Pyrenophora semeniperda.</title>
        <authorList>
            <person name="Soliai M.M."/>
            <person name="Meyer S.E."/>
            <person name="Udall J.A."/>
            <person name="Elzinga D.E."/>
            <person name="Hermansen R.A."/>
            <person name="Bodily P.M."/>
            <person name="Hart A.A."/>
            <person name="Coleman C.E."/>
        </authorList>
    </citation>
    <scope>NUCLEOTIDE SEQUENCE [LARGE SCALE GENOMIC DNA]</scope>
    <source>
        <strain evidence="1 2">CCB06</strain>
        <tissue evidence="1">Mycelium</tissue>
    </source>
</reference>
<gene>
    <name evidence="1" type="ORF">GMOD_00001600</name>
</gene>
<dbReference type="Proteomes" id="UP000265663">
    <property type="component" value="Unassembled WGS sequence"/>
</dbReference>